<organism evidence="1 2">
    <name type="scientific">Drouetiella hepatica Uher 2000/2452</name>
    <dbReference type="NCBI Taxonomy" id="904376"/>
    <lineage>
        <taxon>Bacteria</taxon>
        <taxon>Bacillati</taxon>
        <taxon>Cyanobacteriota</taxon>
        <taxon>Cyanophyceae</taxon>
        <taxon>Oculatellales</taxon>
        <taxon>Oculatellaceae</taxon>
        <taxon>Drouetiella</taxon>
    </lineage>
</organism>
<protein>
    <submittedName>
        <fullName evidence="1">Uncharacterized protein</fullName>
    </submittedName>
</protein>
<reference evidence="1" key="2">
    <citation type="journal article" date="2022" name="Microbiol. Resour. Announc.">
        <title>Metagenome Sequencing to Explore Phylogenomics of Terrestrial Cyanobacteria.</title>
        <authorList>
            <person name="Ward R.D."/>
            <person name="Stajich J.E."/>
            <person name="Johansen J.R."/>
            <person name="Huntemann M."/>
            <person name="Clum A."/>
            <person name="Foster B."/>
            <person name="Foster B."/>
            <person name="Roux S."/>
            <person name="Palaniappan K."/>
            <person name="Varghese N."/>
            <person name="Mukherjee S."/>
            <person name="Reddy T.B.K."/>
            <person name="Daum C."/>
            <person name="Copeland A."/>
            <person name="Chen I.A."/>
            <person name="Ivanova N.N."/>
            <person name="Kyrpides N.C."/>
            <person name="Shapiro N."/>
            <person name="Eloe-Fadrosh E.A."/>
            <person name="Pietrasiak N."/>
        </authorList>
    </citation>
    <scope>NUCLEOTIDE SEQUENCE</scope>
    <source>
        <strain evidence="1">UHER 2000/2452</strain>
    </source>
</reference>
<reference evidence="1" key="1">
    <citation type="submission" date="2021-05" db="EMBL/GenBank/DDBJ databases">
        <authorList>
            <person name="Pietrasiak N."/>
            <person name="Ward R."/>
            <person name="Stajich J.E."/>
            <person name="Kurbessoian T."/>
        </authorList>
    </citation>
    <scope>NUCLEOTIDE SEQUENCE</scope>
    <source>
        <strain evidence="1">UHER 2000/2452</strain>
    </source>
</reference>
<dbReference type="AlphaFoldDB" id="A0A951QBT2"/>
<gene>
    <name evidence="1" type="ORF">KME15_14650</name>
</gene>
<accession>A0A951QBT2</accession>
<proteinExistence type="predicted"/>
<comment type="caution">
    <text evidence="1">The sequence shown here is derived from an EMBL/GenBank/DDBJ whole genome shotgun (WGS) entry which is preliminary data.</text>
</comment>
<evidence type="ECO:0000313" key="1">
    <source>
        <dbReference type="EMBL" id="MBW4659912.1"/>
    </source>
</evidence>
<name>A0A951QBT2_9CYAN</name>
<evidence type="ECO:0000313" key="2">
    <source>
        <dbReference type="Proteomes" id="UP000757435"/>
    </source>
</evidence>
<dbReference type="Pfam" id="PF20505">
    <property type="entry name" value="DUF6731"/>
    <property type="match status" value="1"/>
</dbReference>
<dbReference type="Proteomes" id="UP000757435">
    <property type="component" value="Unassembled WGS sequence"/>
</dbReference>
<dbReference type="EMBL" id="JAHHHD010000016">
    <property type="protein sequence ID" value="MBW4659912.1"/>
    <property type="molecule type" value="Genomic_DNA"/>
</dbReference>
<sequence>MTKVARIDFYTIEMPENANLNFEDFLKQIYALPENDRTQTVNTAPVRIHRLLEVENLGNKFLEGEIVRIRMSGLPFIAGLQGGVEDLNLPVNKGLGEQTAFLYHSATKTLLFHATQVGVSIPSFLRYLEILGCSVLNLFQSQIFADPIIVKDALQRLGRLRSIRTFEYRLRVAEVNNMEFLQDQGLSVKQEIDLMNKYKAPSIGLKFSIGHLKNDSLDTSSTQTTVKSLLRWEGKHPGEISRIRISGADEDNEAIHIKNLLKETMRETVSLQMGQERSIPYTSRCDALRRAWQRRQDEIFSLKEVNQRLI</sequence>
<dbReference type="InterPro" id="IPR046618">
    <property type="entry name" value="DUF6731"/>
</dbReference>